<evidence type="ECO:0000313" key="3">
    <source>
        <dbReference type="EMBL" id="AWQ64096.1"/>
    </source>
</evidence>
<feature type="region of interest" description="Disordered" evidence="1">
    <location>
        <begin position="87"/>
        <end position="108"/>
    </location>
</feature>
<sequence>MGNGNNEIDYFNIIIRIIILSIMVYYLRPQDLFKDPSHPDDQFNSFHHERLEYQKYLENGGTENFDTFLKKFRNDYQKKYFKNLFDPNNKKEEENSDENYSSDEESEE</sequence>
<feature type="compositionally biased region" description="Acidic residues" evidence="1">
    <location>
        <begin position="94"/>
        <end position="108"/>
    </location>
</feature>
<geneLocation type="mitochondrion" evidence="3"/>
<reference evidence="3" key="1">
    <citation type="journal article" date="2018" name="Genome Biol. Evol.">
        <title>Recurrent loss, horizontal transfer, and the obscure origins of mitochondrial introns in diatoms (Bacillariophyta).</title>
        <authorList>
            <person name="Guillory W.X."/>
            <person name="Onyshchenko A."/>
            <person name="Ruck E.C."/>
            <person name="Parks M."/>
            <person name="Nakov T."/>
            <person name="Wickett N.J."/>
            <person name="Alverson A.J."/>
        </authorList>
    </citation>
    <scope>NUCLEOTIDE SEQUENCE</scope>
    <source>
        <strain evidence="3">UTEX FD354</strain>
    </source>
</reference>
<dbReference type="GeneID" id="36957385"/>
<keyword evidence="2" id="KW-0472">Membrane</keyword>
<protein>
    <submittedName>
        <fullName evidence="3">Uncharacterized protein</fullName>
    </submittedName>
</protein>
<dbReference type="EMBL" id="MG271846">
    <property type="protein sequence ID" value="AWQ64096.1"/>
    <property type="molecule type" value="Genomic_DNA"/>
</dbReference>
<keyword evidence="2" id="KW-0812">Transmembrane</keyword>
<dbReference type="RefSeq" id="YP_009495449.1">
    <property type="nucleotide sequence ID" value="NC_037987.1"/>
</dbReference>
<name>A0A2U9GHZ4_9STRA</name>
<feature type="transmembrane region" description="Helical" evidence="2">
    <location>
        <begin position="12"/>
        <end position="28"/>
    </location>
</feature>
<keyword evidence="3" id="KW-0496">Mitochondrion</keyword>
<accession>A0A2U9GHZ4</accession>
<organism evidence="3">
    <name type="scientific">Eunotia naegelii</name>
    <dbReference type="NCBI Taxonomy" id="1458866"/>
    <lineage>
        <taxon>Eukaryota</taxon>
        <taxon>Sar</taxon>
        <taxon>Stramenopiles</taxon>
        <taxon>Ochrophyta</taxon>
        <taxon>Bacillariophyta</taxon>
        <taxon>Bacillariophyceae</taxon>
        <taxon>Eunotiophycidae</taxon>
        <taxon>Eunotiales</taxon>
        <taxon>Eunotiaceae</taxon>
        <taxon>Eunotia</taxon>
    </lineage>
</organism>
<keyword evidence="2" id="KW-1133">Transmembrane helix</keyword>
<evidence type="ECO:0000256" key="1">
    <source>
        <dbReference type="SAM" id="MobiDB-lite"/>
    </source>
</evidence>
<dbReference type="AlphaFoldDB" id="A0A2U9GHZ4"/>
<proteinExistence type="predicted"/>
<gene>
    <name evidence="3" type="primary">orf108</name>
</gene>
<evidence type="ECO:0000256" key="2">
    <source>
        <dbReference type="SAM" id="Phobius"/>
    </source>
</evidence>